<dbReference type="GO" id="GO:0006304">
    <property type="term" value="P:DNA modification"/>
    <property type="evidence" value="ECO:0007669"/>
    <property type="project" value="InterPro"/>
</dbReference>
<dbReference type="PANTHER" id="PTHR33841">
    <property type="entry name" value="DNA METHYLTRANSFERASE YEEA-RELATED"/>
    <property type="match status" value="1"/>
</dbReference>
<dbReference type="NCBIfam" id="NF033452">
    <property type="entry name" value="BREX_1_MTaseX"/>
    <property type="match status" value="1"/>
</dbReference>
<name>A0AAU0UM07_9FIRM</name>
<protein>
    <recommendedName>
        <fullName evidence="1">site-specific DNA-methyltransferase (adenine-specific)</fullName>
        <ecNumber evidence="1">2.1.1.72</ecNumber>
    </recommendedName>
</protein>
<keyword evidence="8" id="KW-1185">Reference proteome</keyword>
<dbReference type="InterPro" id="IPR002052">
    <property type="entry name" value="DNA_methylase_N6_adenine_CS"/>
</dbReference>
<evidence type="ECO:0000313" key="7">
    <source>
        <dbReference type="EMBL" id="WRO21618.1"/>
    </source>
</evidence>
<comment type="catalytic activity">
    <reaction evidence="5">
        <text>a 2'-deoxyadenosine in DNA + S-adenosyl-L-methionine = an N(6)-methyl-2'-deoxyadenosine in DNA + S-adenosyl-L-homocysteine + H(+)</text>
        <dbReference type="Rhea" id="RHEA:15197"/>
        <dbReference type="Rhea" id="RHEA-COMP:12418"/>
        <dbReference type="Rhea" id="RHEA-COMP:12419"/>
        <dbReference type="ChEBI" id="CHEBI:15378"/>
        <dbReference type="ChEBI" id="CHEBI:57856"/>
        <dbReference type="ChEBI" id="CHEBI:59789"/>
        <dbReference type="ChEBI" id="CHEBI:90615"/>
        <dbReference type="ChEBI" id="CHEBI:90616"/>
        <dbReference type="EC" id="2.1.1.72"/>
    </reaction>
</comment>
<keyword evidence="3 7" id="KW-0808">Transferase</keyword>
<keyword evidence="4" id="KW-0949">S-adenosyl-L-methionine</keyword>
<evidence type="ECO:0000256" key="1">
    <source>
        <dbReference type="ARBA" id="ARBA00011900"/>
    </source>
</evidence>
<dbReference type="KEGG" id="dbc:MFMK1_001428"/>
<reference evidence="7 8" key="1">
    <citation type="submission" date="2023-04" db="EMBL/GenBank/DDBJ databases">
        <authorList>
            <person name="Hsu D."/>
        </authorList>
    </citation>
    <scope>NUCLEOTIDE SEQUENCE [LARGE SCALE GENOMIC DNA]</scope>
    <source>
        <strain evidence="7 8">MK1</strain>
    </source>
</reference>
<dbReference type="GO" id="GO:0003676">
    <property type="term" value="F:nucleic acid binding"/>
    <property type="evidence" value="ECO:0007669"/>
    <property type="project" value="InterPro"/>
</dbReference>
<gene>
    <name evidence="7" type="primary">pglX</name>
    <name evidence="7" type="ORF">MFMK1_001428</name>
</gene>
<evidence type="ECO:0000256" key="5">
    <source>
        <dbReference type="ARBA" id="ARBA00047942"/>
    </source>
</evidence>
<dbReference type="REBASE" id="791802">
    <property type="entry name" value="DbaMK1ORF1428P"/>
</dbReference>
<dbReference type="GO" id="GO:0009007">
    <property type="term" value="F:site-specific DNA-methyltransferase (adenine-specific) activity"/>
    <property type="evidence" value="ECO:0007669"/>
    <property type="project" value="UniProtKB-EC"/>
</dbReference>
<proteinExistence type="predicted"/>
<dbReference type="EC" id="2.1.1.72" evidence="1"/>
<keyword evidence="2 7" id="KW-0489">Methyltransferase</keyword>
<feature type="domain" description="Type II methyltransferase M.TaqI-like" evidence="6">
    <location>
        <begin position="246"/>
        <end position="459"/>
    </location>
</feature>
<evidence type="ECO:0000259" key="6">
    <source>
        <dbReference type="Pfam" id="PF07669"/>
    </source>
</evidence>
<accession>A0AAU0UM07</accession>
<sequence>MDRSKIKKFAYKAKRRILAHTDRGIALRWYTYFTVWYFIRTNGYLPGKVDFLPRQIPVEEFIADCSRLEGLFPRLFTGQREALASFPQALLSAQGCLMDLAGELEETDWNSVETIGWFYQFFMADRQKELLGINKGPVKKADLPVATQLFTPDWLVRYMVENSVGRLWLAGNPRHPLRSKWLYLIEPLQGSQGFFSEGRLLPENIRILDPACGCGHILVYAFDVLYDIYLADGYAAENIPRLILKNNLSGMDIDEHAVSLASFALSIKAAEKKARNLEEELKPDVYAFQEPGGLGDEDIRKFSGAGGDGPLQKVKDLLDVFSNAKGYGSMLDVAQMDIPFLVRRLAVTDPVVASKFAPLVKQAEILASQYHAVITNPPYLNRKAMDKDMKQFVSTNWYDVQADLFAVFMKKCCLMTVAGGYTAMMAPFVWMFIKSYEKLRRFLIDEHNISSLVQLEYSAFEEATVPICAFVIHNQPGHTQGTYIRLADFKGAPLQQVKTLAATKNSAVSYRYTADTSKFKKIPGCPIAYWVSDKIGAVFKTAPPLEQTVPPRQGLATGDNDTFLRYWWEVSRDEIAFGCRDSQDARDSEKEWFPYNKGGSYRKWYGNNYHVINWHNNGQELKESPRSVIRNEAFYFQPGITWSFVSSARFAARASDTGFLFDVGGSSVFPGVEDAYYLLAFLNSTVAAEFLQILNPTLNFQVGNIAKLPLIVSTNKRKKERINQLVRDNIAIVKVDWDSMEVSWDFQGHPLIIAGDKETAIEEKYHDRVKHIINQLNRLRQNEQELNELFLDIYRIPGRMRHEIAKQEICLAAPDKLKEVKSLCSYAVGCILGRFALPARNSYNAADFSVTDGQVSLMGKTNGLTDMMAGFDVFLSAVFGRSTLNRNLDFIGRTLGIDEGESSRQRIRRYFVKEFYPEHFSLYRKRPIYHLSRDRNDAVLTYRGGKIRN</sequence>
<evidence type="ECO:0000256" key="2">
    <source>
        <dbReference type="ARBA" id="ARBA00022603"/>
    </source>
</evidence>
<dbReference type="GO" id="GO:0032259">
    <property type="term" value="P:methylation"/>
    <property type="evidence" value="ECO:0007669"/>
    <property type="project" value="UniProtKB-KW"/>
</dbReference>
<dbReference type="InterPro" id="IPR011639">
    <property type="entry name" value="MethylTrfase_TaqI-like_dom"/>
</dbReference>
<dbReference type="Gene3D" id="3.40.50.150">
    <property type="entry name" value="Vaccinia Virus protein VP39"/>
    <property type="match status" value="1"/>
</dbReference>
<evidence type="ECO:0000256" key="4">
    <source>
        <dbReference type="ARBA" id="ARBA00022691"/>
    </source>
</evidence>
<dbReference type="SUPFAM" id="SSF53335">
    <property type="entry name" value="S-adenosyl-L-methionine-dependent methyltransferases"/>
    <property type="match status" value="1"/>
</dbReference>
<dbReference type="EMBL" id="CP121694">
    <property type="protein sequence ID" value="WRO21618.1"/>
    <property type="molecule type" value="Genomic_DNA"/>
</dbReference>
<dbReference type="RefSeq" id="WP_366924451.1">
    <property type="nucleotide sequence ID" value="NZ_CP121694.1"/>
</dbReference>
<dbReference type="PRINTS" id="PR00507">
    <property type="entry name" value="N12N6MTFRASE"/>
</dbReference>
<dbReference type="InterPro" id="IPR047939">
    <property type="entry name" value="BREX_1_PglX"/>
</dbReference>
<dbReference type="Proteomes" id="UP001329915">
    <property type="component" value="Chromosome"/>
</dbReference>
<organism evidence="7 8">
    <name type="scientific">Metallumcola ferriviriculae</name>
    <dbReference type="NCBI Taxonomy" id="3039180"/>
    <lineage>
        <taxon>Bacteria</taxon>
        <taxon>Bacillati</taxon>
        <taxon>Bacillota</taxon>
        <taxon>Clostridia</taxon>
        <taxon>Neomoorellales</taxon>
        <taxon>Desulfitibacteraceae</taxon>
        <taxon>Metallumcola</taxon>
    </lineage>
</organism>
<dbReference type="InterPro" id="IPR029063">
    <property type="entry name" value="SAM-dependent_MTases_sf"/>
</dbReference>
<dbReference type="InterPro" id="IPR050953">
    <property type="entry name" value="N4_N6_ade-DNA_methylase"/>
</dbReference>
<evidence type="ECO:0000313" key="8">
    <source>
        <dbReference type="Proteomes" id="UP001329915"/>
    </source>
</evidence>
<dbReference type="PANTHER" id="PTHR33841:SF1">
    <property type="entry name" value="DNA METHYLTRANSFERASE A"/>
    <property type="match status" value="1"/>
</dbReference>
<evidence type="ECO:0000256" key="3">
    <source>
        <dbReference type="ARBA" id="ARBA00022679"/>
    </source>
</evidence>
<dbReference type="Pfam" id="PF07669">
    <property type="entry name" value="Eco57I"/>
    <property type="match status" value="1"/>
</dbReference>
<dbReference type="AlphaFoldDB" id="A0AAU0UM07"/>
<dbReference type="PROSITE" id="PS00092">
    <property type="entry name" value="N6_MTASE"/>
    <property type="match status" value="1"/>
</dbReference>